<dbReference type="EMBL" id="OX395138">
    <property type="protein sequence ID" value="CAI5789995.1"/>
    <property type="molecule type" value="Genomic_DNA"/>
</dbReference>
<dbReference type="AlphaFoldDB" id="A0AA35L528"/>
<feature type="transmembrane region" description="Helical" evidence="1">
    <location>
        <begin position="6"/>
        <end position="25"/>
    </location>
</feature>
<keyword evidence="3" id="KW-1185">Reference proteome</keyword>
<keyword evidence="1" id="KW-0812">Transmembrane</keyword>
<gene>
    <name evidence="2" type="ORF">PODLI_1B006123</name>
</gene>
<accession>A0AA35L528</accession>
<keyword evidence="1" id="KW-0472">Membrane</keyword>
<keyword evidence="1" id="KW-1133">Transmembrane helix</keyword>
<proteinExistence type="predicted"/>
<evidence type="ECO:0000313" key="2">
    <source>
        <dbReference type="EMBL" id="CAI5789995.1"/>
    </source>
</evidence>
<name>A0AA35L528_9SAUR</name>
<dbReference type="Proteomes" id="UP001178461">
    <property type="component" value="Chromosome 13"/>
</dbReference>
<evidence type="ECO:0000256" key="1">
    <source>
        <dbReference type="SAM" id="Phobius"/>
    </source>
</evidence>
<organism evidence="2 3">
    <name type="scientific">Podarcis lilfordi</name>
    <name type="common">Lilford's wall lizard</name>
    <dbReference type="NCBI Taxonomy" id="74358"/>
    <lineage>
        <taxon>Eukaryota</taxon>
        <taxon>Metazoa</taxon>
        <taxon>Chordata</taxon>
        <taxon>Craniata</taxon>
        <taxon>Vertebrata</taxon>
        <taxon>Euteleostomi</taxon>
        <taxon>Lepidosauria</taxon>
        <taxon>Squamata</taxon>
        <taxon>Bifurcata</taxon>
        <taxon>Unidentata</taxon>
        <taxon>Episquamata</taxon>
        <taxon>Laterata</taxon>
        <taxon>Lacertibaenia</taxon>
        <taxon>Lacertidae</taxon>
        <taxon>Podarcis</taxon>
    </lineage>
</organism>
<protein>
    <submittedName>
        <fullName evidence="2">Uncharacterized protein</fullName>
    </submittedName>
</protein>
<evidence type="ECO:0000313" key="3">
    <source>
        <dbReference type="Proteomes" id="UP001178461"/>
    </source>
</evidence>
<reference evidence="2" key="1">
    <citation type="submission" date="2022-12" db="EMBL/GenBank/DDBJ databases">
        <authorList>
            <person name="Alioto T."/>
            <person name="Alioto T."/>
            <person name="Gomez Garrido J."/>
        </authorList>
    </citation>
    <scope>NUCLEOTIDE SEQUENCE</scope>
</reference>
<sequence>MVAIEIFLQFLLLVTYFYLFTYPPGYAHKPVAHIRPFSSRSRSHRDWGKRSCLSLSTLRVKLNMAFVTQCGLGGTANFSVKNNWCIGVSELRRAVVVNSLLPRMDRALLGLLLSERKVPI</sequence>